<reference evidence="1" key="1">
    <citation type="journal article" date="2019" name="bioRxiv">
        <title>The Genome of the Zebra Mussel, Dreissena polymorpha: A Resource for Invasive Species Research.</title>
        <authorList>
            <person name="McCartney M.A."/>
            <person name="Auch B."/>
            <person name="Kono T."/>
            <person name="Mallez S."/>
            <person name="Zhang Y."/>
            <person name="Obille A."/>
            <person name="Becker A."/>
            <person name="Abrahante J.E."/>
            <person name="Garbe J."/>
            <person name="Badalamenti J.P."/>
            <person name="Herman A."/>
            <person name="Mangelson H."/>
            <person name="Liachko I."/>
            <person name="Sullivan S."/>
            <person name="Sone E.D."/>
            <person name="Koren S."/>
            <person name="Silverstein K.A.T."/>
            <person name="Beckman K.B."/>
            <person name="Gohl D.M."/>
        </authorList>
    </citation>
    <scope>NUCLEOTIDE SEQUENCE</scope>
    <source>
        <strain evidence="1">Duluth1</strain>
        <tissue evidence="1">Whole animal</tissue>
    </source>
</reference>
<keyword evidence="2" id="KW-1185">Reference proteome</keyword>
<protein>
    <submittedName>
        <fullName evidence="1">Uncharacterized protein</fullName>
    </submittedName>
</protein>
<dbReference type="AlphaFoldDB" id="A0A9D4SAA5"/>
<organism evidence="1 2">
    <name type="scientific">Dreissena polymorpha</name>
    <name type="common">Zebra mussel</name>
    <name type="synonym">Mytilus polymorpha</name>
    <dbReference type="NCBI Taxonomy" id="45954"/>
    <lineage>
        <taxon>Eukaryota</taxon>
        <taxon>Metazoa</taxon>
        <taxon>Spiralia</taxon>
        <taxon>Lophotrochozoa</taxon>
        <taxon>Mollusca</taxon>
        <taxon>Bivalvia</taxon>
        <taxon>Autobranchia</taxon>
        <taxon>Heteroconchia</taxon>
        <taxon>Euheterodonta</taxon>
        <taxon>Imparidentia</taxon>
        <taxon>Neoheterodontei</taxon>
        <taxon>Myida</taxon>
        <taxon>Dreissenoidea</taxon>
        <taxon>Dreissenidae</taxon>
        <taxon>Dreissena</taxon>
    </lineage>
</organism>
<dbReference type="EMBL" id="JAIWYP010000001">
    <property type="protein sequence ID" value="KAH3898409.1"/>
    <property type="molecule type" value="Genomic_DNA"/>
</dbReference>
<evidence type="ECO:0000313" key="1">
    <source>
        <dbReference type="EMBL" id="KAH3898409.1"/>
    </source>
</evidence>
<reference evidence="1" key="2">
    <citation type="submission" date="2020-11" db="EMBL/GenBank/DDBJ databases">
        <authorList>
            <person name="McCartney M.A."/>
            <person name="Auch B."/>
            <person name="Kono T."/>
            <person name="Mallez S."/>
            <person name="Becker A."/>
            <person name="Gohl D.M."/>
            <person name="Silverstein K.A.T."/>
            <person name="Koren S."/>
            <person name="Bechman K.B."/>
            <person name="Herman A."/>
            <person name="Abrahante J.E."/>
            <person name="Garbe J."/>
        </authorList>
    </citation>
    <scope>NUCLEOTIDE SEQUENCE</scope>
    <source>
        <strain evidence="1">Duluth1</strain>
        <tissue evidence="1">Whole animal</tissue>
    </source>
</reference>
<name>A0A9D4SAA5_DREPO</name>
<comment type="caution">
    <text evidence="1">The sequence shown here is derived from an EMBL/GenBank/DDBJ whole genome shotgun (WGS) entry which is preliminary data.</text>
</comment>
<dbReference type="Proteomes" id="UP000828390">
    <property type="component" value="Unassembled WGS sequence"/>
</dbReference>
<evidence type="ECO:0000313" key="2">
    <source>
        <dbReference type="Proteomes" id="UP000828390"/>
    </source>
</evidence>
<gene>
    <name evidence="1" type="ORF">DPMN_022639</name>
</gene>
<accession>A0A9D4SAA5</accession>
<sequence>MRDPSGHSILPSFDHLAHTLREISATSGSYYWVTGPIHGPVSVQSARLSPETMALRRVLERGAYGTHRDTQFCQVSSL</sequence>
<proteinExistence type="predicted"/>